<dbReference type="RefSeq" id="WP_316433091.1">
    <property type="nucleotide sequence ID" value="NZ_CP053586.1"/>
</dbReference>
<accession>A0AA96WI73</accession>
<organism evidence="1">
    <name type="scientific">Leptolyngbya sp. NK1-12</name>
    <dbReference type="NCBI Taxonomy" id="2547451"/>
    <lineage>
        <taxon>Bacteria</taxon>
        <taxon>Bacillati</taxon>
        <taxon>Cyanobacteriota</taxon>
        <taxon>Cyanophyceae</taxon>
        <taxon>Leptolyngbyales</taxon>
        <taxon>Leptolyngbyaceae</taxon>
        <taxon>Leptolyngbya group</taxon>
        <taxon>Leptolyngbya</taxon>
    </lineage>
</organism>
<proteinExistence type="predicted"/>
<gene>
    <name evidence="1" type="ORF">HJG54_02165</name>
</gene>
<dbReference type="InterPro" id="IPR035093">
    <property type="entry name" value="RelE/ParE_toxin_dom_sf"/>
</dbReference>
<dbReference type="Gene3D" id="3.30.2310.20">
    <property type="entry name" value="RelE-like"/>
    <property type="match status" value="1"/>
</dbReference>
<reference evidence="1" key="1">
    <citation type="submission" date="2020-05" db="EMBL/GenBank/DDBJ databases">
        <authorList>
            <person name="Zhu T."/>
            <person name="Keshari N."/>
            <person name="Lu X."/>
        </authorList>
    </citation>
    <scope>NUCLEOTIDE SEQUENCE</scope>
    <source>
        <strain evidence="1">NK1-12</strain>
    </source>
</reference>
<evidence type="ECO:0000313" key="1">
    <source>
        <dbReference type="EMBL" id="WNZ21791.1"/>
    </source>
</evidence>
<dbReference type="Pfam" id="PF05015">
    <property type="entry name" value="HigB-like_toxin"/>
    <property type="match status" value="1"/>
</dbReference>
<dbReference type="EMBL" id="CP053586">
    <property type="protein sequence ID" value="WNZ21791.1"/>
    <property type="molecule type" value="Genomic_DNA"/>
</dbReference>
<sequence length="84" mass="9878">MDYRFKSKKLEALFTSKKGAKRYPEGVVSSFFRVMTIIASATDVQDFIALKSRRFEKLCGDREGQYSMRLNDQYRLILEIREEA</sequence>
<dbReference type="SUPFAM" id="SSF143011">
    <property type="entry name" value="RelE-like"/>
    <property type="match status" value="1"/>
</dbReference>
<protein>
    <submittedName>
        <fullName evidence="1">Plasmid maintenance system killer</fullName>
    </submittedName>
</protein>
<dbReference type="AlphaFoldDB" id="A0AA96WI73"/>
<dbReference type="PANTHER" id="PTHR40266:SF2">
    <property type="entry name" value="TOXIN HIGB-1"/>
    <property type="match status" value="1"/>
</dbReference>
<dbReference type="PANTHER" id="PTHR40266">
    <property type="entry name" value="TOXIN HIGB-1"/>
    <property type="match status" value="1"/>
</dbReference>
<dbReference type="InterPro" id="IPR007711">
    <property type="entry name" value="HigB-1"/>
</dbReference>
<name>A0AA96WI73_9CYAN</name>